<dbReference type="NCBIfam" id="NF003810">
    <property type="entry name" value="PRK05399.1"/>
    <property type="match status" value="1"/>
</dbReference>
<evidence type="ECO:0000256" key="6">
    <source>
        <dbReference type="ARBA" id="ARBA00022840"/>
    </source>
</evidence>
<dbReference type="Pfam" id="PF05190">
    <property type="entry name" value="MutS_IV"/>
    <property type="match status" value="1"/>
</dbReference>
<evidence type="ECO:0000256" key="2">
    <source>
        <dbReference type="ARBA" id="ARBA00007094"/>
    </source>
</evidence>
<evidence type="ECO:0000256" key="5">
    <source>
        <dbReference type="ARBA" id="ARBA00022763"/>
    </source>
</evidence>
<dbReference type="InterPro" id="IPR016151">
    <property type="entry name" value="DNA_mismatch_repair_MutS_N"/>
</dbReference>
<dbReference type="InterPro" id="IPR007860">
    <property type="entry name" value="DNA_mmatch_repair_MutS_con_dom"/>
</dbReference>
<evidence type="ECO:0000256" key="4">
    <source>
        <dbReference type="ARBA" id="ARBA00022741"/>
    </source>
</evidence>
<dbReference type="SMART" id="SM00534">
    <property type="entry name" value="MUTSac"/>
    <property type="match status" value="1"/>
</dbReference>
<dbReference type="PROSITE" id="PS00486">
    <property type="entry name" value="DNA_MISMATCH_REPAIR_2"/>
    <property type="match status" value="1"/>
</dbReference>
<dbReference type="InParanoid" id="A0A0H2SNW5"/>
<dbReference type="FunFam" id="1.10.1420.10:FF:000004">
    <property type="entry name" value="DNA mismatch repair protein Msh3"/>
    <property type="match status" value="1"/>
</dbReference>
<dbReference type="Gene3D" id="3.30.420.110">
    <property type="entry name" value="MutS, connector domain"/>
    <property type="match status" value="1"/>
</dbReference>
<feature type="compositionally biased region" description="Acidic residues" evidence="15">
    <location>
        <begin position="17"/>
        <end position="26"/>
    </location>
</feature>
<dbReference type="EMBL" id="KQ085891">
    <property type="protein sequence ID" value="KLO18801.1"/>
    <property type="molecule type" value="Genomic_DNA"/>
</dbReference>
<dbReference type="OrthoDB" id="121051at2759"/>
<evidence type="ECO:0000256" key="8">
    <source>
        <dbReference type="ARBA" id="ARBA00023204"/>
    </source>
</evidence>
<evidence type="ECO:0000313" key="17">
    <source>
        <dbReference type="EMBL" id="KLO18801.1"/>
    </source>
</evidence>
<keyword evidence="5 14" id="KW-0227">DNA damage</keyword>
<dbReference type="GO" id="GO:0005634">
    <property type="term" value="C:nucleus"/>
    <property type="evidence" value="ECO:0007669"/>
    <property type="project" value="UniProtKB-SubCell"/>
</dbReference>
<dbReference type="GO" id="GO:0006312">
    <property type="term" value="P:mitotic recombination"/>
    <property type="evidence" value="ECO:0007669"/>
    <property type="project" value="TreeGrafter"/>
</dbReference>
<evidence type="ECO:0000256" key="1">
    <source>
        <dbReference type="ARBA" id="ARBA00004123"/>
    </source>
</evidence>
<keyword evidence="8 14" id="KW-0234">DNA repair</keyword>
<keyword evidence="9" id="KW-0539">Nucleus</keyword>
<evidence type="ECO:0000256" key="3">
    <source>
        <dbReference type="ARBA" id="ARBA00022151"/>
    </source>
</evidence>
<evidence type="ECO:0000256" key="15">
    <source>
        <dbReference type="SAM" id="MobiDB-lite"/>
    </source>
</evidence>
<comment type="subcellular location">
    <subcellularLocation>
        <location evidence="1">Nucleus</location>
    </subcellularLocation>
</comment>
<dbReference type="Pfam" id="PF05192">
    <property type="entry name" value="MutS_III"/>
    <property type="match status" value="1"/>
</dbReference>
<evidence type="ECO:0000259" key="16">
    <source>
        <dbReference type="PROSITE" id="PS00486"/>
    </source>
</evidence>
<protein>
    <recommendedName>
        <fullName evidence="3 13">DNA mismatch repair protein MSH3</fullName>
    </recommendedName>
    <alternativeName>
        <fullName evidence="3 13">DNA mismatch repair protein MSH3</fullName>
    </alternativeName>
    <alternativeName>
        <fullName evidence="12">MutS protein homolog 3</fullName>
    </alternativeName>
</protein>
<dbReference type="Gene3D" id="1.10.1420.10">
    <property type="match status" value="2"/>
</dbReference>
<dbReference type="Pfam" id="PF05188">
    <property type="entry name" value="MutS_II"/>
    <property type="match status" value="1"/>
</dbReference>
<dbReference type="PANTHER" id="PTHR11361">
    <property type="entry name" value="DNA MISMATCH REPAIR PROTEIN MUTS FAMILY MEMBER"/>
    <property type="match status" value="1"/>
</dbReference>
<comment type="function">
    <text evidence="10">Component of the post-replicative DNA mismatch repair system (MMR). Heterodimerizes with MSH2 to form MutS beta, which binds to DNA mismatches thereby initiating DNA repair. MSH3 provides substrate-binding and substrate specificity to the complex. When bound, the MutS beta heterodimer bends the DNA helix and shields approximately 20 base pairs. Acts mainly to repair insertion-deletion loops (IDLs) from 2 to 13 nucleotides in size, but can also repair base-base and single insertion-deletion mismatches that occur during replication. After mismatch binding, forms a ternary complex with the MutL alpha heterodimer, which is thought to be responsible for directing the downstream MMR events, including strand discrimination, excision, and resynthesis. ATP binding and hydrolysis play a pivotal role in mismatch repair functions.</text>
</comment>
<accession>A0A0H2SNW5</accession>
<dbReference type="InterPro" id="IPR036678">
    <property type="entry name" value="MutS_con_dom_sf"/>
</dbReference>
<dbReference type="GO" id="GO:0140664">
    <property type="term" value="F:ATP-dependent DNA damage sensor activity"/>
    <property type="evidence" value="ECO:0007669"/>
    <property type="project" value="InterPro"/>
</dbReference>
<evidence type="ECO:0000256" key="12">
    <source>
        <dbReference type="ARBA" id="ARBA00029792"/>
    </source>
</evidence>
<dbReference type="InterPro" id="IPR017261">
    <property type="entry name" value="DNA_mismatch_repair_MutS/MSH"/>
</dbReference>
<keyword evidence="7 14" id="KW-0238">DNA-binding</keyword>
<dbReference type="GO" id="GO:0030983">
    <property type="term" value="F:mismatched DNA binding"/>
    <property type="evidence" value="ECO:0007669"/>
    <property type="project" value="InterPro"/>
</dbReference>
<evidence type="ECO:0000256" key="7">
    <source>
        <dbReference type="ARBA" id="ARBA00023125"/>
    </source>
</evidence>
<keyword evidence="18" id="KW-1185">Reference proteome</keyword>
<evidence type="ECO:0000256" key="14">
    <source>
        <dbReference type="RuleBase" id="RU003756"/>
    </source>
</evidence>
<dbReference type="InterPro" id="IPR000432">
    <property type="entry name" value="DNA_mismatch_repair_MutS_C"/>
</dbReference>
<comment type="subunit">
    <text evidence="11">Heterodimer consisting of MSH2-MSH3 (MutS beta). Forms a ternary complex with MutL alpha (MLH1-PMS1).</text>
</comment>
<dbReference type="InterPro" id="IPR027417">
    <property type="entry name" value="P-loop_NTPase"/>
</dbReference>
<proteinExistence type="inferred from homology"/>
<evidence type="ECO:0000256" key="13">
    <source>
        <dbReference type="ARBA" id="ARBA00073774"/>
    </source>
</evidence>
<dbReference type="Pfam" id="PF01624">
    <property type="entry name" value="MutS_I"/>
    <property type="match status" value="1"/>
</dbReference>
<dbReference type="InterPro" id="IPR045076">
    <property type="entry name" value="MutS"/>
</dbReference>
<dbReference type="Proteomes" id="UP000053477">
    <property type="component" value="Unassembled WGS sequence"/>
</dbReference>
<feature type="domain" description="DNA mismatch repair proteins mutS family" evidence="16">
    <location>
        <begin position="827"/>
        <end position="843"/>
    </location>
</feature>
<feature type="region of interest" description="Disordered" evidence="15">
    <location>
        <begin position="1"/>
        <end position="68"/>
    </location>
</feature>
<dbReference type="GO" id="GO:0005524">
    <property type="term" value="F:ATP binding"/>
    <property type="evidence" value="ECO:0007669"/>
    <property type="project" value="UniProtKB-KW"/>
</dbReference>
<dbReference type="PIRSF" id="PIRSF037677">
    <property type="entry name" value="DNA_mis_repair_Msh6"/>
    <property type="match status" value="1"/>
</dbReference>
<feature type="compositionally biased region" description="Basic and acidic residues" evidence="15">
    <location>
        <begin position="1"/>
        <end position="16"/>
    </location>
</feature>
<dbReference type="Gene3D" id="3.40.50.300">
    <property type="entry name" value="P-loop containing nucleotide triphosphate hydrolases"/>
    <property type="match status" value="1"/>
</dbReference>
<evidence type="ECO:0000256" key="11">
    <source>
        <dbReference type="ARBA" id="ARBA00025902"/>
    </source>
</evidence>
<dbReference type="Pfam" id="PF00488">
    <property type="entry name" value="MutS_V"/>
    <property type="match status" value="1"/>
</dbReference>
<dbReference type="SUPFAM" id="SSF53150">
    <property type="entry name" value="DNA repair protein MutS, domain II"/>
    <property type="match status" value="1"/>
</dbReference>
<dbReference type="SUPFAM" id="SSF52540">
    <property type="entry name" value="P-loop containing nucleoside triphosphate hydrolases"/>
    <property type="match status" value="1"/>
</dbReference>
<evidence type="ECO:0000313" key="18">
    <source>
        <dbReference type="Proteomes" id="UP000053477"/>
    </source>
</evidence>
<feature type="compositionally biased region" description="Polar residues" evidence="15">
    <location>
        <begin position="30"/>
        <end position="48"/>
    </location>
</feature>
<dbReference type="SUPFAM" id="SSF55271">
    <property type="entry name" value="DNA repair protein MutS, domain I"/>
    <property type="match status" value="1"/>
</dbReference>
<keyword evidence="6" id="KW-0067">ATP-binding</keyword>
<evidence type="ECO:0000256" key="9">
    <source>
        <dbReference type="ARBA" id="ARBA00023242"/>
    </source>
</evidence>
<dbReference type="SUPFAM" id="SSF48334">
    <property type="entry name" value="DNA repair protein MutS, domain III"/>
    <property type="match status" value="1"/>
</dbReference>
<name>A0A0H2SNW5_9AGAM</name>
<reference evidence="17 18" key="1">
    <citation type="submission" date="2015-04" db="EMBL/GenBank/DDBJ databases">
        <title>Complete genome sequence of Schizopora paradoxa KUC8140, a cosmopolitan wood degrader in East Asia.</title>
        <authorList>
            <consortium name="DOE Joint Genome Institute"/>
            <person name="Min B."/>
            <person name="Park H."/>
            <person name="Jang Y."/>
            <person name="Kim J.-J."/>
            <person name="Kim K.H."/>
            <person name="Pangilinan J."/>
            <person name="Lipzen A."/>
            <person name="Riley R."/>
            <person name="Grigoriev I.V."/>
            <person name="Spatafora J.W."/>
            <person name="Choi I.-G."/>
        </authorList>
    </citation>
    <scope>NUCLEOTIDE SEQUENCE [LARGE SCALE GENOMIC DNA]</scope>
    <source>
        <strain evidence="17 18">KUC8140</strain>
    </source>
</reference>
<dbReference type="InterPro" id="IPR007695">
    <property type="entry name" value="DNA_mismatch_repair_MutS-lik_N"/>
</dbReference>
<dbReference type="FunFam" id="3.40.1170.10:FF:000004">
    <property type="entry name" value="DNA mismatch repair protein"/>
    <property type="match status" value="1"/>
</dbReference>
<dbReference type="AlphaFoldDB" id="A0A0H2SNW5"/>
<comment type="similarity">
    <text evidence="2">Belongs to the DNA mismatch repair MutS family. MSH3 subfamily.</text>
</comment>
<dbReference type="InterPro" id="IPR036187">
    <property type="entry name" value="DNA_mismatch_repair_MutS_sf"/>
</dbReference>
<dbReference type="Gene3D" id="3.40.1170.10">
    <property type="entry name" value="DNA repair protein MutS, domain I"/>
    <property type="match status" value="1"/>
</dbReference>
<dbReference type="GO" id="GO:0006298">
    <property type="term" value="P:mismatch repair"/>
    <property type="evidence" value="ECO:0007669"/>
    <property type="project" value="InterPro"/>
</dbReference>
<dbReference type="SMART" id="SM00533">
    <property type="entry name" value="MUTSd"/>
    <property type="match status" value="1"/>
</dbReference>
<keyword evidence="4 14" id="KW-0547">Nucleotide-binding</keyword>
<dbReference type="FunCoup" id="A0A0H2SNW5">
    <property type="interactions" value="607"/>
</dbReference>
<evidence type="ECO:0000256" key="10">
    <source>
        <dbReference type="ARBA" id="ARBA00025373"/>
    </source>
</evidence>
<sequence>MDVDENHRSHQDRLDESEASASENEDETRLPSTITSKAFASLRNTVVSDKSKGKKKANEEIGPSSEPYTPLEKQVKELKERYPDVLLMIEVGYKYKFYGEDAKIAGKELNIVPFNDRNFVTAGIPVHRRDIHLKKLLSQGYKVGIVGQTETAALKKVSDNRNAPFTRQLTHLYTAATFIDSVDDSSASAPGMAPIILSVIETPLGGMGVDERVSIALVGVTPSTGDVIWDEFDDSYLRSELETRMAHIRPSEVLVPDAGISNTTQKILNHFMSENVDTKDKKKTRIERIKKSLGYTQAFQGLSEFYSQKEKARSTASSNYTSGKLLADVSGLPQKVVIALAHVHNYLATFGLSEVLSQTDFFSKFTERQHMLLNANTLANLEIYCNQTDFTPRGSLIWVLDKTKTKFGSRLLRNWIGRPLVDIRGLQARVDAVDEILSSDEPRVNERLMKLREMLKGLPDLAKGLCRIQYGKASSLLRLRFFFSVLNTLQCTPKELATLLKAFERVATSFETLKESKDVGFRSPMLNDIVFSFPSLAMPLKDILAALDLKKAADDVRDELWRDLEKYPGIMDAKSGLLSVESELKEELKKIRRLIQKPAAQWVAVGGDEYLIEIKRDEMREIPATWHLMTTTKAAKRYHTPEVKQMIQERARYQEMLVSESNKAFLSFLSEIVDKYYIPLRTAVNNIAIADCLLSLAQVASQDNYSKPQFVEEDVLDIEEGRHPMIEALRSDPFIPNSICLGGEETKTKIITGPNMGGKSSAVRMVALIALMAQIGSYVPAASVSMSMLDAILTRMGASDDLARGRSTFMTEMSETSDILHCATSKSLVILDELGRGTSTFDGMAIAGAVLEHLIQNKSCKTLFITHYPVLASGIRRSFPKEVTNLHMGFTEETGIVDRKRTITFLYRLTDGIASGSYGIECARLAGVPEPLLEAAATKAEEMKRIVENKKNQNW</sequence>
<organism evidence="17 18">
    <name type="scientific">Schizopora paradoxa</name>
    <dbReference type="NCBI Taxonomy" id="27342"/>
    <lineage>
        <taxon>Eukaryota</taxon>
        <taxon>Fungi</taxon>
        <taxon>Dikarya</taxon>
        <taxon>Basidiomycota</taxon>
        <taxon>Agaricomycotina</taxon>
        <taxon>Agaricomycetes</taxon>
        <taxon>Hymenochaetales</taxon>
        <taxon>Schizoporaceae</taxon>
        <taxon>Schizopora</taxon>
    </lineage>
</organism>
<dbReference type="InterPro" id="IPR007861">
    <property type="entry name" value="DNA_mismatch_repair_MutS_clamp"/>
</dbReference>
<gene>
    <name evidence="17" type="ORF">SCHPADRAFT_819209</name>
</gene>
<dbReference type="InterPro" id="IPR007696">
    <property type="entry name" value="DNA_mismatch_repair_MutS_core"/>
</dbReference>
<dbReference type="STRING" id="27342.A0A0H2SNW5"/>
<dbReference type="PANTHER" id="PTHR11361:SF122">
    <property type="entry name" value="DNA MISMATCH REPAIR PROTEIN MSH3"/>
    <property type="match status" value="1"/>
</dbReference>